<dbReference type="GO" id="GO:0046872">
    <property type="term" value="F:metal ion binding"/>
    <property type="evidence" value="ECO:0007669"/>
    <property type="project" value="UniProtKB-KW"/>
</dbReference>
<dbReference type="GO" id="GO:0003954">
    <property type="term" value="F:NADH dehydrogenase activity"/>
    <property type="evidence" value="ECO:0007669"/>
    <property type="project" value="TreeGrafter"/>
</dbReference>
<keyword evidence="2" id="KW-0408">Iron</keyword>
<dbReference type="Gene3D" id="1.10.10.1590">
    <property type="entry name" value="NADH-quinone oxidoreductase subunit E"/>
    <property type="match status" value="1"/>
</dbReference>
<dbReference type="SUPFAM" id="SSF52833">
    <property type="entry name" value="Thioredoxin-like"/>
    <property type="match status" value="1"/>
</dbReference>
<dbReference type="Pfam" id="PF01257">
    <property type="entry name" value="2Fe-2S_thioredx"/>
    <property type="match status" value="1"/>
</dbReference>
<reference evidence="4" key="1">
    <citation type="submission" date="2020-10" db="EMBL/GenBank/DDBJ databases">
        <authorList>
            <person name="Gilroy R."/>
        </authorList>
    </citation>
    <scope>NUCLEOTIDE SEQUENCE</scope>
    <source>
        <strain evidence="4">ChiSjej1B19-7085</strain>
    </source>
</reference>
<name>A0A9D1DRM1_9FIRM</name>
<evidence type="ECO:0000256" key="1">
    <source>
        <dbReference type="ARBA" id="ARBA00022723"/>
    </source>
</evidence>
<dbReference type="EMBL" id="DVHF01000100">
    <property type="protein sequence ID" value="HIR57716.1"/>
    <property type="molecule type" value="Genomic_DNA"/>
</dbReference>
<dbReference type="AlphaFoldDB" id="A0A9D1DRM1"/>
<reference evidence="4" key="2">
    <citation type="journal article" date="2021" name="PeerJ">
        <title>Extensive microbial diversity within the chicken gut microbiome revealed by metagenomics and culture.</title>
        <authorList>
            <person name="Gilroy R."/>
            <person name="Ravi A."/>
            <person name="Getino M."/>
            <person name="Pursley I."/>
            <person name="Horton D.L."/>
            <person name="Alikhan N.F."/>
            <person name="Baker D."/>
            <person name="Gharbi K."/>
            <person name="Hall N."/>
            <person name="Watson M."/>
            <person name="Adriaenssens E.M."/>
            <person name="Foster-Nyarko E."/>
            <person name="Jarju S."/>
            <person name="Secka A."/>
            <person name="Antonio M."/>
            <person name="Oren A."/>
            <person name="Chaudhuri R.R."/>
            <person name="La Ragione R."/>
            <person name="Hildebrand F."/>
            <person name="Pallen M.J."/>
        </authorList>
    </citation>
    <scope>NUCLEOTIDE SEQUENCE</scope>
    <source>
        <strain evidence="4">ChiSjej1B19-7085</strain>
    </source>
</reference>
<protein>
    <submittedName>
        <fullName evidence="4">NAD(P)H-dependent oxidoreductase subunit E</fullName>
    </submittedName>
</protein>
<evidence type="ECO:0000256" key="2">
    <source>
        <dbReference type="ARBA" id="ARBA00023004"/>
    </source>
</evidence>
<dbReference type="GO" id="GO:0051536">
    <property type="term" value="F:iron-sulfur cluster binding"/>
    <property type="evidence" value="ECO:0007669"/>
    <property type="project" value="UniProtKB-KW"/>
</dbReference>
<proteinExistence type="predicted"/>
<dbReference type="PANTHER" id="PTHR10371">
    <property type="entry name" value="NADH DEHYDROGENASE UBIQUINONE FLAVOPROTEIN 2, MITOCHONDRIAL"/>
    <property type="match status" value="1"/>
</dbReference>
<dbReference type="PANTHER" id="PTHR10371:SF3">
    <property type="entry name" value="NADH DEHYDROGENASE [UBIQUINONE] FLAVOPROTEIN 2, MITOCHONDRIAL"/>
    <property type="match status" value="1"/>
</dbReference>
<keyword evidence="1" id="KW-0479">Metal-binding</keyword>
<dbReference type="InterPro" id="IPR036249">
    <property type="entry name" value="Thioredoxin-like_sf"/>
</dbReference>
<organism evidence="4 5">
    <name type="scientific">Candidatus Gallacutalibacter pullicola</name>
    <dbReference type="NCBI Taxonomy" id="2840830"/>
    <lineage>
        <taxon>Bacteria</taxon>
        <taxon>Bacillati</taxon>
        <taxon>Bacillota</taxon>
        <taxon>Clostridia</taxon>
        <taxon>Eubacteriales</taxon>
        <taxon>Candidatus Gallacutalibacter</taxon>
    </lineage>
</organism>
<evidence type="ECO:0000313" key="4">
    <source>
        <dbReference type="EMBL" id="HIR57716.1"/>
    </source>
</evidence>
<sequence>MDKKWTLEEAISYYRSQGAPGDQQALAELLREIQRENGGWLPQEACAEVCRTLGLRESFLSAVIKRYPSLRTEQAPHRLEICGGERCGRNGSASLREFVESTWHVRSGEISREGGFSYRVAGCMKNCLHGPNIRWDGTLYPHADRNLLNSLIGGK</sequence>
<evidence type="ECO:0000313" key="5">
    <source>
        <dbReference type="Proteomes" id="UP000886785"/>
    </source>
</evidence>
<accession>A0A9D1DRM1</accession>
<dbReference type="Proteomes" id="UP000886785">
    <property type="component" value="Unassembled WGS sequence"/>
</dbReference>
<evidence type="ECO:0000256" key="3">
    <source>
        <dbReference type="ARBA" id="ARBA00023014"/>
    </source>
</evidence>
<comment type="caution">
    <text evidence="4">The sequence shown here is derived from an EMBL/GenBank/DDBJ whole genome shotgun (WGS) entry which is preliminary data.</text>
</comment>
<dbReference type="InterPro" id="IPR041921">
    <property type="entry name" value="NuoE_N"/>
</dbReference>
<dbReference type="Gene3D" id="3.40.30.10">
    <property type="entry name" value="Glutaredoxin"/>
    <property type="match status" value="1"/>
</dbReference>
<gene>
    <name evidence="4" type="ORF">IAA54_08600</name>
</gene>
<keyword evidence="3" id="KW-0411">Iron-sulfur</keyword>